<dbReference type="Gene3D" id="3.40.50.300">
    <property type="entry name" value="P-loop containing nucleotide triphosphate hydrolases"/>
    <property type="match status" value="1"/>
</dbReference>
<dbReference type="SUPFAM" id="SSF52540">
    <property type="entry name" value="P-loop containing nucleoside triphosphate hydrolases"/>
    <property type="match status" value="1"/>
</dbReference>
<keyword evidence="1" id="KW-0813">Transport</keyword>
<dbReference type="InterPro" id="IPR003439">
    <property type="entry name" value="ABC_transporter-like_ATP-bd"/>
</dbReference>
<dbReference type="PROSITE" id="PS00211">
    <property type="entry name" value="ABC_TRANSPORTER_1"/>
    <property type="match status" value="1"/>
</dbReference>
<dbReference type="GO" id="GO:0005304">
    <property type="term" value="F:L-valine transmembrane transporter activity"/>
    <property type="evidence" value="ECO:0007669"/>
    <property type="project" value="TreeGrafter"/>
</dbReference>
<dbReference type="GO" id="GO:0015188">
    <property type="term" value="F:L-isoleucine transmembrane transporter activity"/>
    <property type="evidence" value="ECO:0007669"/>
    <property type="project" value="TreeGrafter"/>
</dbReference>
<dbReference type="PANTHER" id="PTHR45772:SF7">
    <property type="entry name" value="AMINO ACID ABC TRANSPORTER ATP-BINDING PROTEIN"/>
    <property type="match status" value="1"/>
</dbReference>
<sequence length="256" mass="28340">MTEPLLSIRDLTKTFGGVHAVDGVSLDVRPRETVALIGPNGAGKTTFYNMISGRMMPTSGSIHYDGDEITGLPPHRISRLGISRSFQITNIFQELSVRQNVEVALTAYHGKALAMLRLASRDREIIDEAYGLLERLGLEALAEQRAGVLSYGDKRLLEIAIVLATRPHLVLLDEPTAGMTPEETRHVTHLIRRLADSGDYTFLVTEHDMSVVFGLADRILVMHRGQRLAEGTPEEIRNDPEVKRAYLGEEEEEAAS</sequence>
<evidence type="ECO:0000256" key="3">
    <source>
        <dbReference type="ARBA" id="ARBA00022840"/>
    </source>
</evidence>
<dbReference type="AlphaFoldDB" id="A0A2T0VMF8"/>
<dbReference type="Proteomes" id="UP000239896">
    <property type="component" value="Unassembled WGS sequence"/>
</dbReference>
<dbReference type="GO" id="GO:0016887">
    <property type="term" value="F:ATP hydrolysis activity"/>
    <property type="evidence" value="ECO:0007669"/>
    <property type="project" value="InterPro"/>
</dbReference>
<evidence type="ECO:0000313" key="6">
    <source>
        <dbReference type="Proteomes" id="UP000239896"/>
    </source>
</evidence>
<dbReference type="InterPro" id="IPR051120">
    <property type="entry name" value="ABC_AA/LPS_Transport"/>
</dbReference>
<dbReference type="GO" id="GO:0005524">
    <property type="term" value="F:ATP binding"/>
    <property type="evidence" value="ECO:0007669"/>
    <property type="project" value="UniProtKB-KW"/>
</dbReference>
<dbReference type="GO" id="GO:1903806">
    <property type="term" value="P:L-isoleucine import across plasma membrane"/>
    <property type="evidence" value="ECO:0007669"/>
    <property type="project" value="TreeGrafter"/>
</dbReference>
<dbReference type="GO" id="GO:0015808">
    <property type="term" value="P:L-alanine transport"/>
    <property type="evidence" value="ECO:0007669"/>
    <property type="project" value="TreeGrafter"/>
</dbReference>
<dbReference type="Pfam" id="PF12399">
    <property type="entry name" value="BCA_ABC_TP_C"/>
    <property type="match status" value="1"/>
</dbReference>
<comment type="caution">
    <text evidence="5">The sequence shown here is derived from an EMBL/GenBank/DDBJ whole genome shotgun (WGS) entry which is preliminary data.</text>
</comment>
<dbReference type="PANTHER" id="PTHR45772">
    <property type="entry name" value="CONSERVED COMPONENT OF ABC TRANSPORTER FOR NATURAL AMINO ACIDS-RELATED"/>
    <property type="match status" value="1"/>
</dbReference>
<protein>
    <submittedName>
        <fullName evidence="5">Amino acid/amide ABC transporter ATP-binding protein 1 (HAAT family)</fullName>
    </submittedName>
</protein>
<dbReference type="PROSITE" id="PS50893">
    <property type="entry name" value="ABC_TRANSPORTER_2"/>
    <property type="match status" value="1"/>
</dbReference>
<dbReference type="GO" id="GO:0042941">
    <property type="term" value="P:D-alanine transmembrane transport"/>
    <property type="evidence" value="ECO:0007669"/>
    <property type="project" value="TreeGrafter"/>
</dbReference>
<dbReference type="Pfam" id="PF00005">
    <property type="entry name" value="ABC_tran"/>
    <property type="match status" value="1"/>
</dbReference>
<dbReference type="InterPro" id="IPR027417">
    <property type="entry name" value="P-loop_NTPase"/>
</dbReference>
<dbReference type="RefSeq" id="WP_106230761.1">
    <property type="nucleotide sequence ID" value="NZ_PVTM01000007.1"/>
</dbReference>
<dbReference type="FunFam" id="3.40.50.300:FF:000421">
    <property type="entry name" value="Branched-chain amino acid ABC transporter ATP-binding protein"/>
    <property type="match status" value="1"/>
</dbReference>
<keyword evidence="6" id="KW-1185">Reference proteome</keyword>
<dbReference type="GO" id="GO:0005886">
    <property type="term" value="C:plasma membrane"/>
    <property type="evidence" value="ECO:0007669"/>
    <property type="project" value="TreeGrafter"/>
</dbReference>
<dbReference type="GO" id="GO:0015192">
    <property type="term" value="F:L-phenylalanine transmembrane transporter activity"/>
    <property type="evidence" value="ECO:0007669"/>
    <property type="project" value="TreeGrafter"/>
</dbReference>
<name>A0A2T0VMF8_9GAMM</name>
<dbReference type="CDD" id="cd03219">
    <property type="entry name" value="ABC_Mj1267_LivG_branched"/>
    <property type="match status" value="1"/>
</dbReference>
<keyword evidence="3 5" id="KW-0067">ATP-binding</keyword>
<evidence type="ECO:0000259" key="4">
    <source>
        <dbReference type="PROSITE" id="PS50893"/>
    </source>
</evidence>
<dbReference type="GO" id="GO:1903805">
    <property type="term" value="P:L-valine import across plasma membrane"/>
    <property type="evidence" value="ECO:0007669"/>
    <property type="project" value="TreeGrafter"/>
</dbReference>
<reference evidence="5 6" key="1">
    <citation type="submission" date="2018-03" db="EMBL/GenBank/DDBJ databases">
        <title>Comparative analysis of microorganisms from saline springs in Andes Mountain Range, Colombia.</title>
        <authorList>
            <person name="Rubin E."/>
        </authorList>
    </citation>
    <scope>NUCLEOTIDE SEQUENCE [LARGE SCALE GENOMIC DNA]</scope>
    <source>
        <strain evidence="5 6">USBA 854</strain>
    </source>
</reference>
<dbReference type="InterPro" id="IPR003593">
    <property type="entry name" value="AAA+_ATPase"/>
</dbReference>
<feature type="domain" description="ABC transporter" evidence="4">
    <location>
        <begin position="6"/>
        <end position="249"/>
    </location>
</feature>
<dbReference type="InterPro" id="IPR017871">
    <property type="entry name" value="ABC_transporter-like_CS"/>
</dbReference>
<dbReference type="InterPro" id="IPR032823">
    <property type="entry name" value="BCA_ABC_TP_C"/>
</dbReference>
<proteinExistence type="predicted"/>
<organism evidence="5 6">
    <name type="scientific">Halomonas ventosae</name>
    <dbReference type="NCBI Taxonomy" id="229007"/>
    <lineage>
        <taxon>Bacteria</taxon>
        <taxon>Pseudomonadati</taxon>
        <taxon>Pseudomonadota</taxon>
        <taxon>Gammaproteobacteria</taxon>
        <taxon>Oceanospirillales</taxon>
        <taxon>Halomonadaceae</taxon>
        <taxon>Halomonas</taxon>
    </lineage>
</organism>
<gene>
    <name evidence="5" type="ORF">BCL64_10749</name>
</gene>
<keyword evidence="2" id="KW-0547">Nucleotide-binding</keyword>
<dbReference type="SMART" id="SM00382">
    <property type="entry name" value="AAA"/>
    <property type="match status" value="1"/>
</dbReference>
<evidence type="ECO:0000256" key="1">
    <source>
        <dbReference type="ARBA" id="ARBA00022448"/>
    </source>
</evidence>
<accession>A0A2T0VMF8</accession>
<dbReference type="EMBL" id="PVTM01000007">
    <property type="protein sequence ID" value="PRY71475.1"/>
    <property type="molecule type" value="Genomic_DNA"/>
</dbReference>
<evidence type="ECO:0000256" key="2">
    <source>
        <dbReference type="ARBA" id="ARBA00022741"/>
    </source>
</evidence>
<evidence type="ECO:0000313" key="5">
    <source>
        <dbReference type="EMBL" id="PRY71475.1"/>
    </source>
</evidence>